<evidence type="ECO:0000313" key="2">
    <source>
        <dbReference type="EMBL" id="TRL37069.1"/>
    </source>
</evidence>
<dbReference type="PANTHER" id="PTHR37477">
    <property type="entry name" value="COBALT-PRECORRIN-5A HYDROLASE"/>
    <property type="match status" value="1"/>
</dbReference>
<dbReference type="PANTHER" id="PTHR37477:SF1">
    <property type="entry name" value="COBALT-PRECORRIN-5A HYDROLASE"/>
    <property type="match status" value="1"/>
</dbReference>
<feature type="domain" description="CobE/GbiG C-terminal" evidence="1">
    <location>
        <begin position="3"/>
        <end position="122"/>
    </location>
</feature>
<organism evidence="2 3">
    <name type="scientific">Rhizobium straminoryzae</name>
    <dbReference type="NCBI Taxonomy" id="1387186"/>
    <lineage>
        <taxon>Bacteria</taxon>
        <taxon>Pseudomonadati</taxon>
        <taxon>Pseudomonadota</taxon>
        <taxon>Alphaproteobacteria</taxon>
        <taxon>Hyphomicrobiales</taxon>
        <taxon>Rhizobiaceae</taxon>
        <taxon>Rhizobium/Agrobacterium group</taxon>
        <taxon>Rhizobium</taxon>
    </lineage>
</organism>
<dbReference type="Proteomes" id="UP000316801">
    <property type="component" value="Unassembled WGS sequence"/>
</dbReference>
<comment type="caution">
    <text evidence="2">The sequence shown here is derived from an EMBL/GenBank/DDBJ whole genome shotgun (WGS) entry which is preliminary data.</text>
</comment>
<dbReference type="SUPFAM" id="SSF159664">
    <property type="entry name" value="CobE/GbiG C-terminal domain-like"/>
    <property type="match status" value="1"/>
</dbReference>
<protein>
    <submittedName>
        <fullName evidence="2">Cobalamin biosynthesis protein</fullName>
    </submittedName>
</protein>
<keyword evidence="3" id="KW-1185">Reference proteome</keyword>
<dbReference type="EMBL" id="VJMG01000047">
    <property type="protein sequence ID" value="TRL37069.1"/>
    <property type="molecule type" value="Genomic_DNA"/>
</dbReference>
<dbReference type="GO" id="GO:0009236">
    <property type="term" value="P:cobalamin biosynthetic process"/>
    <property type="evidence" value="ECO:0007669"/>
    <property type="project" value="InterPro"/>
</dbReference>
<gene>
    <name evidence="2" type="ORF">FNA46_16610</name>
</gene>
<dbReference type="AlphaFoldDB" id="A0A549T5A6"/>
<dbReference type="InterPro" id="IPR052553">
    <property type="entry name" value="CbiG_hydrolase"/>
</dbReference>
<dbReference type="InterPro" id="IPR036518">
    <property type="entry name" value="CobE/GbiG_C_sf"/>
</dbReference>
<evidence type="ECO:0000313" key="3">
    <source>
        <dbReference type="Proteomes" id="UP000316801"/>
    </source>
</evidence>
<proteinExistence type="predicted"/>
<dbReference type="RefSeq" id="WP_143126318.1">
    <property type="nucleotide sequence ID" value="NZ_VJMG01000047.1"/>
</dbReference>
<dbReference type="Pfam" id="PF01890">
    <property type="entry name" value="CbiG_C"/>
    <property type="match status" value="1"/>
</dbReference>
<dbReference type="InterPro" id="IPR002750">
    <property type="entry name" value="CobE/GbiG_C"/>
</dbReference>
<dbReference type="Gene3D" id="3.30.420.180">
    <property type="entry name" value="CobE/GbiG C-terminal domain"/>
    <property type="match status" value="1"/>
</dbReference>
<name>A0A549T5A6_9HYPH</name>
<sequence>MMIAGIGCRRGTSAETVMAVLDEALAAFGRAGERPARLATGTLKANEAGLLEAAERLGVQLSVLSEAEMDAVSDRTLTISPHSVGHAGISSFCEAAALAAGGPSARLVGPRHVSQGVTCAIAIVGETIEDAA</sequence>
<evidence type="ECO:0000259" key="1">
    <source>
        <dbReference type="Pfam" id="PF01890"/>
    </source>
</evidence>
<reference evidence="2 3" key="1">
    <citation type="submission" date="2019-07" db="EMBL/GenBank/DDBJ databases">
        <title>Ln-dependent methylotrophs.</title>
        <authorList>
            <person name="Tani A."/>
        </authorList>
    </citation>
    <scope>NUCLEOTIDE SEQUENCE [LARGE SCALE GENOMIC DNA]</scope>
    <source>
        <strain evidence="2 3">SM12</strain>
    </source>
</reference>
<accession>A0A549T5A6</accession>